<sequence length="181" mass="20037">MWLERCGFPATRIQVEEAANSLRHSRTPSAGSKKHIVHALEHDRAGFEGGELGDLERFYSKLLEIVQLRNLTDTQILNADECGICIGITRERLEVLVVKKEKNVRHGVVVFTNRESSTLVGYANAAGATVPSLVVFKAWPTESWEADGLDERIRFARSDAGFSNAEILWTGLVTSTEHSSA</sequence>
<protein>
    <submittedName>
        <fullName evidence="1">WGS project CBMG000000000 data, contig CS5907-c003186</fullName>
    </submittedName>
</protein>
<organism evidence="1">
    <name type="scientific">Fusarium acuminatum CS5907</name>
    <dbReference type="NCBI Taxonomy" id="1318461"/>
    <lineage>
        <taxon>Eukaryota</taxon>
        <taxon>Fungi</taxon>
        <taxon>Dikarya</taxon>
        <taxon>Ascomycota</taxon>
        <taxon>Pezizomycotina</taxon>
        <taxon>Sordariomycetes</taxon>
        <taxon>Hypocreomycetidae</taxon>
        <taxon>Hypocreales</taxon>
        <taxon>Nectriaceae</taxon>
        <taxon>Fusarium</taxon>
        <taxon>Fusarium tricinctum species complex</taxon>
    </lineage>
</organism>
<reference evidence="1" key="1">
    <citation type="submission" date="2013-05" db="EMBL/GenBank/DDBJ databases">
        <title>Draft genome sequences of six wheat associated Fusarium spp. isolates.</title>
        <authorList>
            <person name="Moolhuijzen P.M."/>
            <person name="Manners J.M."/>
            <person name="Wilcox S."/>
            <person name="Bellgard M.I."/>
            <person name="Gardiner D.M."/>
        </authorList>
    </citation>
    <scope>NUCLEOTIDE SEQUENCE</scope>
    <source>
        <strain evidence="1">CS5907</strain>
    </source>
</reference>
<dbReference type="AlphaFoldDB" id="A0A090MG65"/>
<evidence type="ECO:0000313" key="1">
    <source>
        <dbReference type="EMBL" id="CEG03912.1"/>
    </source>
</evidence>
<dbReference type="EMBL" id="CBMG010003165">
    <property type="protein sequence ID" value="CEG03912.1"/>
    <property type="molecule type" value="Genomic_DNA"/>
</dbReference>
<accession>A0A090MG65</accession>
<proteinExistence type="predicted"/>
<name>A0A090MG65_9HYPO</name>
<comment type="caution">
    <text evidence="1">The sequence shown here is derived from an EMBL/GenBank/DDBJ whole genome shotgun (WGS) entry which is preliminary data.</text>
</comment>
<gene>
    <name evidence="1" type="ORF">BN851_0133750</name>
</gene>